<dbReference type="PANTHER" id="PTHR20854:SF4">
    <property type="entry name" value="INOSITOL-1-MONOPHOSPHATASE-RELATED"/>
    <property type="match status" value="1"/>
</dbReference>
<dbReference type="InterPro" id="IPR000760">
    <property type="entry name" value="Inositol_monophosphatase-like"/>
</dbReference>
<keyword evidence="4 5" id="KW-0460">Magnesium</keyword>
<dbReference type="GO" id="GO:0007165">
    <property type="term" value="P:signal transduction"/>
    <property type="evidence" value="ECO:0007669"/>
    <property type="project" value="TreeGrafter"/>
</dbReference>
<evidence type="ECO:0000313" key="7">
    <source>
        <dbReference type="Proteomes" id="UP000448943"/>
    </source>
</evidence>
<evidence type="ECO:0000313" key="6">
    <source>
        <dbReference type="EMBL" id="NBI27910.1"/>
    </source>
</evidence>
<dbReference type="PRINTS" id="PR00377">
    <property type="entry name" value="IMPHPHTASES"/>
</dbReference>
<gene>
    <name evidence="6" type="ORF">ERL59_02905</name>
</gene>
<comment type="caution">
    <text evidence="6">The sequence shown here is derived from an EMBL/GenBank/DDBJ whole genome shotgun (WGS) entry which is preliminary data.</text>
</comment>
<feature type="binding site" evidence="5">
    <location>
        <position position="87"/>
    </location>
    <ligand>
        <name>Mg(2+)</name>
        <dbReference type="ChEBI" id="CHEBI:18420"/>
        <label>1</label>
        <note>catalytic</note>
    </ligand>
</feature>
<organism evidence="6 7">
    <name type="scientific">Chengkuizengella marina</name>
    <dbReference type="NCBI Taxonomy" id="2507566"/>
    <lineage>
        <taxon>Bacteria</taxon>
        <taxon>Bacillati</taxon>
        <taxon>Bacillota</taxon>
        <taxon>Bacilli</taxon>
        <taxon>Bacillales</taxon>
        <taxon>Paenibacillaceae</taxon>
        <taxon>Chengkuizengella</taxon>
    </lineage>
</organism>
<reference evidence="6 7" key="1">
    <citation type="submission" date="2019-01" db="EMBL/GenBank/DDBJ databases">
        <title>Chengkuizengella sp. nov., isolated from deep-sea sediment of East Pacific Ocean.</title>
        <authorList>
            <person name="Yang J."/>
            <person name="Lai Q."/>
            <person name="Shao Z."/>
        </authorList>
    </citation>
    <scope>NUCLEOTIDE SEQUENCE [LARGE SCALE GENOMIC DNA]</scope>
    <source>
        <strain evidence="6 7">YPA3-1-1</strain>
    </source>
</reference>
<feature type="binding site" evidence="5">
    <location>
        <position position="89"/>
    </location>
    <ligand>
        <name>Mg(2+)</name>
        <dbReference type="ChEBI" id="CHEBI:18420"/>
        <label>1</label>
        <note>catalytic</note>
    </ligand>
</feature>
<dbReference type="Gene3D" id="3.40.190.80">
    <property type="match status" value="1"/>
</dbReference>
<keyword evidence="3" id="KW-0378">Hydrolase</keyword>
<dbReference type="GO" id="GO:0006020">
    <property type="term" value="P:inositol metabolic process"/>
    <property type="evidence" value="ECO:0007669"/>
    <property type="project" value="TreeGrafter"/>
</dbReference>
<dbReference type="AlphaFoldDB" id="A0A6N9Q188"/>
<keyword evidence="2 5" id="KW-0479">Metal-binding</keyword>
<evidence type="ECO:0000256" key="4">
    <source>
        <dbReference type="ARBA" id="ARBA00022842"/>
    </source>
</evidence>
<dbReference type="OrthoDB" id="9772456at2"/>
<evidence type="ECO:0000256" key="5">
    <source>
        <dbReference type="PIRSR" id="PIRSR600760-2"/>
    </source>
</evidence>
<dbReference type="GO" id="GO:0046872">
    <property type="term" value="F:metal ion binding"/>
    <property type="evidence" value="ECO:0007669"/>
    <property type="project" value="UniProtKB-KW"/>
</dbReference>
<evidence type="ECO:0000256" key="3">
    <source>
        <dbReference type="ARBA" id="ARBA00022801"/>
    </source>
</evidence>
<keyword evidence="7" id="KW-1185">Reference proteome</keyword>
<proteinExistence type="predicted"/>
<feature type="binding site" evidence="5">
    <location>
        <position position="214"/>
    </location>
    <ligand>
        <name>Mg(2+)</name>
        <dbReference type="ChEBI" id="CHEBI:18420"/>
        <label>1</label>
        <note>catalytic</note>
    </ligand>
</feature>
<dbReference type="SUPFAM" id="SSF56655">
    <property type="entry name" value="Carbohydrate phosphatase"/>
    <property type="match status" value="1"/>
</dbReference>
<dbReference type="RefSeq" id="WP_160644321.1">
    <property type="nucleotide sequence ID" value="NZ_SIJB01000007.1"/>
</dbReference>
<dbReference type="FunFam" id="3.30.540.10:FF:000003">
    <property type="entry name" value="Inositol-1-monophosphatase"/>
    <property type="match status" value="1"/>
</dbReference>
<feature type="binding site" evidence="5">
    <location>
        <position position="71"/>
    </location>
    <ligand>
        <name>Mg(2+)</name>
        <dbReference type="ChEBI" id="CHEBI:18420"/>
        <label>1</label>
        <note>catalytic</note>
    </ligand>
</feature>
<dbReference type="GO" id="GO:0008934">
    <property type="term" value="F:inositol monophosphate 1-phosphatase activity"/>
    <property type="evidence" value="ECO:0007669"/>
    <property type="project" value="TreeGrafter"/>
</dbReference>
<evidence type="ECO:0000256" key="1">
    <source>
        <dbReference type="ARBA" id="ARBA00001946"/>
    </source>
</evidence>
<sequence length="270" mass="30224">MKDVLKIAEKVAVDAILSAGRVARQIFNEDDVLVEEKGPFGDVVTEVDYLAEKVILNKIKEHFPKHQIRSEETGWSGVEGEWLWVVDPLDGTNNFAIGLPIFAVAITLLYKKQPVLGVIYDSMIDKIYMAEINKGAICEDEFIHIKSSSSIEKMTVGWIQGHVVQKNPEAMRLKQFLDLKFKRTLSLWAPSILWAMLARGDIDGIILYNSEGDDLYGGQLLAKEAGAIVMDFEGNPFEGMSSEPYIIACHPDHKNKFLEIVKEGLDEKVG</sequence>
<accession>A0A6N9Q188</accession>
<dbReference type="PANTHER" id="PTHR20854">
    <property type="entry name" value="INOSITOL MONOPHOSPHATASE"/>
    <property type="match status" value="1"/>
</dbReference>
<dbReference type="Gene3D" id="3.30.540.10">
    <property type="entry name" value="Fructose-1,6-Bisphosphatase, subunit A, domain 1"/>
    <property type="match status" value="1"/>
</dbReference>
<protein>
    <submittedName>
        <fullName evidence="6">Inositol monophosphatase</fullName>
    </submittedName>
</protein>
<dbReference type="Pfam" id="PF00459">
    <property type="entry name" value="Inositol_P"/>
    <property type="match status" value="1"/>
</dbReference>
<name>A0A6N9Q188_9BACL</name>
<evidence type="ECO:0000256" key="2">
    <source>
        <dbReference type="ARBA" id="ARBA00022723"/>
    </source>
</evidence>
<comment type="cofactor">
    <cofactor evidence="1 5">
        <name>Mg(2+)</name>
        <dbReference type="ChEBI" id="CHEBI:18420"/>
    </cofactor>
</comment>
<dbReference type="EMBL" id="SIJB01000007">
    <property type="protein sequence ID" value="NBI27910.1"/>
    <property type="molecule type" value="Genomic_DNA"/>
</dbReference>
<feature type="binding site" evidence="5">
    <location>
        <position position="90"/>
    </location>
    <ligand>
        <name>Mg(2+)</name>
        <dbReference type="ChEBI" id="CHEBI:18420"/>
        <label>2</label>
    </ligand>
</feature>
<dbReference type="Proteomes" id="UP000448943">
    <property type="component" value="Unassembled WGS sequence"/>
</dbReference>